<keyword evidence="3" id="KW-1185">Reference proteome</keyword>
<protein>
    <submittedName>
        <fullName evidence="2">Uncharacterized protein</fullName>
    </submittedName>
</protein>
<evidence type="ECO:0000313" key="2">
    <source>
        <dbReference type="EMBL" id="EZA51897.1"/>
    </source>
</evidence>
<evidence type="ECO:0000256" key="1">
    <source>
        <dbReference type="SAM" id="MobiDB-lite"/>
    </source>
</evidence>
<organism evidence="2 3">
    <name type="scientific">Ooceraea biroi</name>
    <name type="common">Clonal raider ant</name>
    <name type="synonym">Cerapachys biroi</name>
    <dbReference type="NCBI Taxonomy" id="2015173"/>
    <lineage>
        <taxon>Eukaryota</taxon>
        <taxon>Metazoa</taxon>
        <taxon>Ecdysozoa</taxon>
        <taxon>Arthropoda</taxon>
        <taxon>Hexapoda</taxon>
        <taxon>Insecta</taxon>
        <taxon>Pterygota</taxon>
        <taxon>Neoptera</taxon>
        <taxon>Endopterygota</taxon>
        <taxon>Hymenoptera</taxon>
        <taxon>Apocrita</taxon>
        <taxon>Aculeata</taxon>
        <taxon>Formicoidea</taxon>
        <taxon>Formicidae</taxon>
        <taxon>Dorylinae</taxon>
        <taxon>Ooceraea</taxon>
    </lineage>
</organism>
<sequence length="78" mass="7707">VNVHLRCTACGGLLRGGAGFGPEGGGGNGGIDGVDKPVAEETGVAGSLMLQRTRWPGPAAAETPAATPDQSNSRHLSP</sequence>
<accession>A0A026W713</accession>
<dbReference type="EMBL" id="KK107364">
    <property type="protein sequence ID" value="EZA51897.1"/>
    <property type="molecule type" value="Genomic_DNA"/>
</dbReference>
<feature type="compositionally biased region" description="Low complexity" evidence="1">
    <location>
        <begin position="56"/>
        <end position="68"/>
    </location>
</feature>
<dbReference type="Proteomes" id="UP000053097">
    <property type="component" value="Unassembled WGS sequence"/>
</dbReference>
<feature type="compositionally biased region" description="Gly residues" evidence="1">
    <location>
        <begin position="14"/>
        <end position="32"/>
    </location>
</feature>
<reference evidence="2 3" key="1">
    <citation type="journal article" date="2014" name="Curr. Biol.">
        <title>The genome of the clonal raider ant Cerapachys biroi.</title>
        <authorList>
            <person name="Oxley P.R."/>
            <person name="Ji L."/>
            <person name="Fetter-Pruneda I."/>
            <person name="McKenzie S.K."/>
            <person name="Li C."/>
            <person name="Hu H."/>
            <person name="Zhang G."/>
            <person name="Kronauer D.J."/>
        </authorList>
    </citation>
    <scope>NUCLEOTIDE SEQUENCE [LARGE SCALE GENOMIC DNA]</scope>
</reference>
<gene>
    <name evidence="2" type="ORF">X777_09212</name>
</gene>
<proteinExistence type="predicted"/>
<evidence type="ECO:0000313" key="3">
    <source>
        <dbReference type="Proteomes" id="UP000053097"/>
    </source>
</evidence>
<feature type="compositionally biased region" description="Polar residues" evidence="1">
    <location>
        <begin position="69"/>
        <end position="78"/>
    </location>
</feature>
<feature type="non-terminal residue" evidence="2">
    <location>
        <position position="1"/>
    </location>
</feature>
<dbReference type="AlphaFoldDB" id="A0A026W713"/>
<feature type="region of interest" description="Disordered" evidence="1">
    <location>
        <begin position="51"/>
        <end position="78"/>
    </location>
</feature>
<feature type="region of interest" description="Disordered" evidence="1">
    <location>
        <begin position="14"/>
        <end position="39"/>
    </location>
</feature>
<name>A0A026W713_OOCBI</name>